<dbReference type="Proteomes" id="UP000229630">
    <property type="component" value="Chromosome 1"/>
</dbReference>
<organism evidence="1 2">
    <name type="scientific">Prevotella intermedia</name>
    <dbReference type="NCBI Taxonomy" id="28131"/>
    <lineage>
        <taxon>Bacteria</taxon>
        <taxon>Pseudomonadati</taxon>
        <taxon>Bacteroidota</taxon>
        <taxon>Bacteroidia</taxon>
        <taxon>Bacteroidales</taxon>
        <taxon>Prevotellaceae</taxon>
        <taxon>Prevotella</taxon>
    </lineage>
</organism>
<proteinExistence type="predicted"/>
<dbReference type="EMBL" id="CP024723">
    <property type="protein sequence ID" value="ATV26945.1"/>
    <property type="molecule type" value="Genomic_DNA"/>
</dbReference>
<sequence length="50" mass="5890">MNRPHKVFITSRLRSHLLLIMDILLMKKEKDCVFLFGSNSILLSSTMRVR</sequence>
<accession>A0A2D3L8R4</accession>
<protein>
    <submittedName>
        <fullName evidence="1">Preprotein translocase subunit SecG</fullName>
    </submittedName>
</protein>
<gene>
    <name evidence="1" type="ORF">CTM62_04955</name>
</gene>
<evidence type="ECO:0000313" key="2">
    <source>
        <dbReference type="Proteomes" id="UP000229630"/>
    </source>
</evidence>
<reference evidence="1 2" key="1">
    <citation type="submission" date="2017-11" db="EMBL/GenBank/DDBJ databases">
        <title>Genome sequencing of Prevotella intermedia KCOM 2837.</title>
        <authorList>
            <person name="Kook J.-K."/>
            <person name="Park S.-N."/>
            <person name="Lim Y.K."/>
        </authorList>
    </citation>
    <scope>NUCLEOTIDE SEQUENCE [LARGE SCALE GENOMIC DNA]</scope>
    <source>
        <strain evidence="1 2">KCOM 2837</strain>
    </source>
</reference>
<dbReference type="AlphaFoldDB" id="A0A2D3L8R4"/>
<name>A0A2D3L8R4_PREIN</name>
<evidence type="ECO:0000313" key="1">
    <source>
        <dbReference type="EMBL" id="ATV26945.1"/>
    </source>
</evidence>